<dbReference type="Gene3D" id="3.40.630.30">
    <property type="match status" value="1"/>
</dbReference>
<proteinExistence type="predicted"/>
<feature type="compositionally biased region" description="Basic and acidic residues" evidence="1">
    <location>
        <begin position="108"/>
        <end position="121"/>
    </location>
</feature>
<feature type="non-terminal residue" evidence="2">
    <location>
        <position position="128"/>
    </location>
</feature>
<evidence type="ECO:0008006" key="3">
    <source>
        <dbReference type="Google" id="ProtNLM"/>
    </source>
</evidence>
<organism evidence="2">
    <name type="scientific">mine drainage metagenome</name>
    <dbReference type="NCBI Taxonomy" id="410659"/>
    <lineage>
        <taxon>unclassified sequences</taxon>
        <taxon>metagenomes</taxon>
        <taxon>ecological metagenomes</taxon>
    </lineage>
</organism>
<name>T0Z2G5_9ZZZZ</name>
<feature type="region of interest" description="Disordered" evidence="1">
    <location>
        <begin position="101"/>
        <end position="128"/>
    </location>
</feature>
<protein>
    <recommendedName>
        <fullName evidence="3">GCN5-related N-acetyltransferase</fullName>
    </recommendedName>
</protein>
<accession>T0Z2G5</accession>
<dbReference type="AlphaFoldDB" id="T0Z2G5"/>
<evidence type="ECO:0000256" key="1">
    <source>
        <dbReference type="SAM" id="MobiDB-lite"/>
    </source>
</evidence>
<sequence length="128" mass="14286">MSSIQVDSVRDAPGGRRVRPSTPEDGPAIVALMRQAGLQPHTEPEHLDWKYWRPRPDWQGSRSFVITEGRELLAHGAVVPGTMHWGTRQGRVIHMIDWARAARPPGRRAPDEASRAPERFPARQSAAA</sequence>
<comment type="caution">
    <text evidence="2">The sequence shown here is derived from an EMBL/GenBank/DDBJ whole genome shotgun (WGS) entry which is preliminary data.</text>
</comment>
<dbReference type="InterPro" id="IPR016181">
    <property type="entry name" value="Acyl_CoA_acyltransferase"/>
</dbReference>
<dbReference type="EMBL" id="AUZX01012384">
    <property type="protein sequence ID" value="EQD39448.1"/>
    <property type="molecule type" value="Genomic_DNA"/>
</dbReference>
<feature type="region of interest" description="Disordered" evidence="1">
    <location>
        <begin position="1"/>
        <end position="26"/>
    </location>
</feature>
<dbReference type="SUPFAM" id="SSF55729">
    <property type="entry name" value="Acyl-CoA N-acyltransferases (Nat)"/>
    <property type="match status" value="1"/>
</dbReference>
<reference evidence="2" key="1">
    <citation type="submission" date="2013-08" db="EMBL/GenBank/DDBJ databases">
        <authorList>
            <person name="Mendez C."/>
            <person name="Richter M."/>
            <person name="Ferrer M."/>
            <person name="Sanchez J."/>
        </authorList>
    </citation>
    <scope>NUCLEOTIDE SEQUENCE</scope>
</reference>
<gene>
    <name evidence="2" type="ORF">B1A_16844</name>
</gene>
<reference evidence="2" key="2">
    <citation type="journal article" date="2014" name="ISME J.">
        <title>Microbial stratification in low pH oxic and suboxic macroscopic growths along an acid mine drainage.</title>
        <authorList>
            <person name="Mendez-Garcia C."/>
            <person name="Mesa V."/>
            <person name="Sprenger R.R."/>
            <person name="Richter M."/>
            <person name="Diez M.S."/>
            <person name="Solano J."/>
            <person name="Bargiela R."/>
            <person name="Golyshina O.V."/>
            <person name="Manteca A."/>
            <person name="Ramos J.L."/>
            <person name="Gallego J.R."/>
            <person name="Llorente I."/>
            <person name="Martins Dos Santos V.A."/>
            <person name="Jensen O.N."/>
            <person name="Pelaez A.I."/>
            <person name="Sanchez J."/>
            <person name="Ferrer M."/>
        </authorList>
    </citation>
    <scope>NUCLEOTIDE SEQUENCE</scope>
</reference>
<evidence type="ECO:0000313" key="2">
    <source>
        <dbReference type="EMBL" id="EQD39448.1"/>
    </source>
</evidence>